<dbReference type="Proteomes" id="UP001317629">
    <property type="component" value="Chromosome"/>
</dbReference>
<keyword evidence="1" id="KW-0732">Signal</keyword>
<evidence type="ECO:0000313" key="3">
    <source>
        <dbReference type="Proteomes" id="UP001317629"/>
    </source>
</evidence>
<protein>
    <submittedName>
        <fullName evidence="2">Uncharacterized protein</fullName>
    </submittedName>
</protein>
<organism evidence="2 3">
    <name type="scientific">Methylocystis iwaonis</name>
    <dbReference type="NCBI Taxonomy" id="2885079"/>
    <lineage>
        <taxon>Bacteria</taxon>
        <taxon>Pseudomonadati</taxon>
        <taxon>Pseudomonadota</taxon>
        <taxon>Alphaproteobacteria</taxon>
        <taxon>Hyphomicrobiales</taxon>
        <taxon>Methylocystaceae</taxon>
        <taxon>Methylocystis</taxon>
    </lineage>
</organism>
<accession>A0ABN6VD28</accession>
<proteinExistence type="predicted"/>
<name>A0ABN6VD28_9HYPH</name>
<keyword evidence="3" id="KW-1185">Reference proteome</keyword>
<evidence type="ECO:0000256" key="1">
    <source>
        <dbReference type="SAM" id="SignalP"/>
    </source>
</evidence>
<gene>
    <name evidence="2" type="ORF">SS37A_10720</name>
</gene>
<sequence>MKTNIHARKLIAYACLAVLAVAPARALADTATFTAAPVSGCPDCAAKDTTGLVVYANGTLLPNGWDVKTSSRGLYIANRIGGYFKLPGKTFDLTGLKLFATNVFSSTTAPVTYTLYAFHPGNPIADQVQVTINSRVVKDVPLTDTRLLNLDSVFVRFGSEIGYSYFIETRFTPH</sequence>
<feature type="chain" id="PRO_5045037136" evidence="1">
    <location>
        <begin position="29"/>
        <end position="174"/>
    </location>
</feature>
<evidence type="ECO:0000313" key="2">
    <source>
        <dbReference type="EMBL" id="BDV33543.1"/>
    </source>
</evidence>
<dbReference type="RefSeq" id="WP_281931009.1">
    <property type="nucleotide sequence ID" value="NZ_AP027142.1"/>
</dbReference>
<reference evidence="2 3" key="1">
    <citation type="journal article" date="2023" name="Int. J. Syst. Evol. Microbiol.">
        <title>Methylocystis iwaonis sp. nov., a type II methane-oxidizing bacterium from surface soil of a rice paddy field in Japan, and emended description of the genus Methylocystis (ex Whittenbury et al. 1970) Bowman et al. 1993.</title>
        <authorList>
            <person name="Kaise H."/>
            <person name="Sawadogo J.B."/>
            <person name="Alam M.S."/>
            <person name="Ueno C."/>
            <person name="Dianou D."/>
            <person name="Shinjo R."/>
            <person name="Asakawa S."/>
        </authorList>
    </citation>
    <scope>NUCLEOTIDE SEQUENCE [LARGE SCALE GENOMIC DNA]</scope>
    <source>
        <strain evidence="2 3">SS37A-Re</strain>
    </source>
</reference>
<dbReference type="EMBL" id="AP027142">
    <property type="protein sequence ID" value="BDV33543.1"/>
    <property type="molecule type" value="Genomic_DNA"/>
</dbReference>
<feature type="signal peptide" evidence="1">
    <location>
        <begin position="1"/>
        <end position="28"/>
    </location>
</feature>